<sequence length="269" mass="30717">MDYTDDIIIDSPKLHWPMAEYTKGHEPHFLFIITPPYSGSTALAEILNTSNKTMLLHESGEGQWLVPGLCEDDRWNSNKVIDYASVKSVWLNQYQKTKAQNPSVKVVVEKSPSNMVRIKTLASQFDSCSFLANNRDPYANCASTLYRHHEADELSQNERLEILSVMAAAWLKRSMTILELVTSLNIPLVTYENFCEDPMILSRVLELPEGVAESIDPYAKVQVKDYMTNQIVNKNDIQINRLSSAEISHLSSIFDCYSFLLEHFNYKIL</sequence>
<dbReference type="Proteomes" id="UP001304419">
    <property type="component" value="Chromosome 2"/>
</dbReference>
<dbReference type="RefSeq" id="WP_301546650.1">
    <property type="nucleotide sequence ID" value="NZ_CBCSDF010000004.1"/>
</dbReference>
<protein>
    <submittedName>
        <fullName evidence="1">Sulfotransferase</fullName>
    </submittedName>
</protein>
<gene>
    <name evidence="1" type="ORF">R5H13_23825</name>
</gene>
<dbReference type="Pfam" id="PF13469">
    <property type="entry name" value="Sulfotransfer_3"/>
    <property type="match status" value="1"/>
</dbReference>
<dbReference type="SUPFAM" id="SSF52540">
    <property type="entry name" value="P-loop containing nucleoside triphosphate hydrolases"/>
    <property type="match status" value="1"/>
</dbReference>
<evidence type="ECO:0000313" key="1">
    <source>
        <dbReference type="EMBL" id="WOX30906.1"/>
    </source>
</evidence>
<proteinExistence type="predicted"/>
<keyword evidence="2" id="KW-1185">Reference proteome</keyword>
<organism evidence="1 2">
    <name type="scientific">Pseudoalteromonas maricaloris</name>
    <dbReference type="NCBI Taxonomy" id="184924"/>
    <lineage>
        <taxon>Bacteria</taxon>
        <taxon>Pseudomonadati</taxon>
        <taxon>Pseudomonadota</taxon>
        <taxon>Gammaproteobacteria</taxon>
        <taxon>Alteromonadales</taxon>
        <taxon>Pseudoalteromonadaceae</taxon>
        <taxon>Pseudoalteromonas</taxon>
    </lineage>
</organism>
<accession>A0ABZ0MGQ5</accession>
<evidence type="ECO:0000313" key="2">
    <source>
        <dbReference type="Proteomes" id="UP001304419"/>
    </source>
</evidence>
<dbReference type="EMBL" id="CP137579">
    <property type="protein sequence ID" value="WOX30906.1"/>
    <property type="molecule type" value="Genomic_DNA"/>
</dbReference>
<name>A0ABZ0MGQ5_9GAMM</name>
<dbReference type="Gene3D" id="3.40.50.300">
    <property type="entry name" value="P-loop containing nucleotide triphosphate hydrolases"/>
    <property type="match status" value="1"/>
</dbReference>
<reference evidence="1 2" key="1">
    <citation type="submission" date="2023-10" db="EMBL/GenBank/DDBJ databases">
        <title>To unveil natural product biosynthetic capacity in Pseudoalteromonas.</title>
        <authorList>
            <person name="Wang J."/>
        </authorList>
    </citation>
    <scope>NUCLEOTIDE SEQUENCE [LARGE SCALE GENOMIC DNA]</scope>
    <source>
        <strain evidence="1 2">DSM 15914</strain>
    </source>
</reference>
<dbReference type="InterPro" id="IPR027417">
    <property type="entry name" value="P-loop_NTPase"/>
</dbReference>